<dbReference type="InterPro" id="IPR017853">
    <property type="entry name" value="GH"/>
</dbReference>
<evidence type="ECO:0000313" key="2">
    <source>
        <dbReference type="EMBL" id="KZV89522.1"/>
    </source>
</evidence>
<dbReference type="EMBL" id="KV426071">
    <property type="protein sequence ID" value="KZV89522.1"/>
    <property type="molecule type" value="Genomic_DNA"/>
</dbReference>
<dbReference type="PANTHER" id="PTHR34154:SF3">
    <property type="entry name" value="ALKALI-SENSITIVE LINKAGE PROTEIN 1"/>
    <property type="match status" value="1"/>
</dbReference>
<evidence type="ECO:0000313" key="3">
    <source>
        <dbReference type="Proteomes" id="UP000077266"/>
    </source>
</evidence>
<accession>A0A165FTU6</accession>
<dbReference type="PANTHER" id="PTHR34154">
    <property type="entry name" value="ALKALI-SENSITIVE LINKAGE PROTEIN 1"/>
    <property type="match status" value="1"/>
</dbReference>
<gene>
    <name evidence="2" type="ORF">EXIGLDRAFT_650172</name>
</gene>
<dbReference type="SUPFAM" id="SSF51445">
    <property type="entry name" value="(Trans)glycosidases"/>
    <property type="match status" value="1"/>
</dbReference>
<dbReference type="AlphaFoldDB" id="A0A165FTU6"/>
<dbReference type="InterPro" id="IPR053183">
    <property type="entry name" value="ASL1"/>
</dbReference>
<protein>
    <recommendedName>
        <fullName evidence="1">Asl1-like glycosyl hydrolase catalytic domain-containing protein</fullName>
    </recommendedName>
</protein>
<sequence length="236" mass="26654">MAKGLTQFKSKGVFGMYTWSEWCPTEAKSAGIRCFPMLWGDKNKDKFKKIAQKGYSTYALGMNEVNIKGQSTMSPGRGAWMWRTYMLPLQAKGYKLISPSTANGKSAAAWMKEFFKTCPECKKSTTAVAAHYYGTDPQKFIDYMTDLHNQLQMPLWITEIGCQDYSGKNKQCTQSQANNYLNTVITWMDKTSWVQAYFWYGMFHTSRVGVSSVNGMFNANATLNSFGKLYLAKAAA</sequence>
<dbReference type="Proteomes" id="UP000077266">
    <property type="component" value="Unassembled WGS sequence"/>
</dbReference>
<proteinExistence type="predicted"/>
<dbReference type="GO" id="GO:0009277">
    <property type="term" value="C:fungal-type cell wall"/>
    <property type="evidence" value="ECO:0007669"/>
    <property type="project" value="TreeGrafter"/>
</dbReference>
<keyword evidence="3" id="KW-1185">Reference proteome</keyword>
<evidence type="ECO:0000259" key="1">
    <source>
        <dbReference type="Pfam" id="PF11790"/>
    </source>
</evidence>
<dbReference type="STRING" id="1314781.A0A165FTU6"/>
<dbReference type="GO" id="GO:0071966">
    <property type="term" value="P:fungal-type cell wall polysaccharide metabolic process"/>
    <property type="evidence" value="ECO:0007669"/>
    <property type="project" value="TreeGrafter"/>
</dbReference>
<organism evidence="2 3">
    <name type="scientific">Exidia glandulosa HHB12029</name>
    <dbReference type="NCBI Taxonomy" id="1314781"/>
    <lineage>
        <taxon>Eukaryota</taxon>
        <taxon>Fungi</taxon>
        <taxon>Dikarya</taxon>
        <taxon>Basidiomycota</taxon>
        <taxon>Agaricomycotina</taxon>
        <taxon>Agaricomycetes</taxon>
        <taxon>Auriculariales</taxon>
        <taxon>Exidiaceae</taxon>
        <taxon>Exidia</taxon>
    </lineage>
</organism>
<reference evidence="2 3" key="1">
    <citation type="journal article" date="2016" name="Mol. Biol. Evol.">
        <title>Comparative Genomics of Early-Diverging Mushroom-Forming Fungi Provides Insights into the Origins of Lignocellulose Decay Capabilities.</title>
        <authorList>
            <person name="Nagy L.G."/>
            <person name="Riley R."/>
            <person name="Tritt A."/>
            <person name="Adam C."/>
            <person name="Daum C."/>
            <person name="Floudas D."/>
            <person name="Sun H."/>
            <person name="Yadav J.S."/>
            <person name="Pangilinan J."/>
            <person name="Larsson K.H."/>
            <person name="Matsuura K."/>
            <person name="Barry K."/>
            <person name="Labutti K."/>
            <person name="Kuo R."/>
            <person name="Ohm R.A."/>
            <person name="Bhattacharya S.S."/>
            <person name="Shirouzu T."/>
            <person name="Yoshinaga Y."/>
            <person name="Martin F.M."/>
            <person name="Grigoriev I.V."/>
            <person name="Hibbett D.S."/>
        </authorList>
    </citation>
    <scope>NUCLEOTIDE SEQUENCE [LARGE SCALE GENOMIC DNA]</scope>
    <source>
        <strain evidence="2 3">HHB12029</strain>
    </source>
</reference>
<dbReference type="Gene3D" id="3.20.20.80">
    <property type="entry name" value="Glycosidases"/>
    <property type="match status" value="1"/>
</dbReference>
<feature type="domain" description="Asl1-like glycosyl hydrolase catalytic" evidence="1">
    <location>
        <begin position="9"/>
        <end position="230"/>
    </location>
</feature>
<dbReference type="OrthoDB" id="5959761at2759"/>
<name>A0A165FTU6_EXIGL</name>
<dbReference type="InParanoid" id="A0A165FTU6"/>
<dbReference type="Pfam" id="PF11790">
    <property type="entry name" value="Glyco_hydro_cc"/>
    <property type="match status" value="1"/>
</dbReference>
<dbReference type="InterPro" id="IPR024655">
    <property type="entry name" value="Asl1_glyco_hydro_catalytic"/>
</dbReference>